<reference evidence="1 2" key="1">
    <citation type="submission" date="2016-11" db="EMBL/GenBank/DDBJ databases">
        <title>Whole genomes of Flavobacteriaceae.</title>
        <authorList>
            <person name="Stine C."/>
            <person name="Li C."/>
            <person name="Tadesse D."/>
        </authorList>
    </citation>
    <scope>NUCLEOTIDE SEQUENCE [LARGE SCALE GENOMIC DNA]</scope>
    <source>
        <strain evidence="1 2">DSM 15937</strain>
    </source>
</reference>
<dbReference type="InterPro" id="IPR029063">
    <property type="entry name" value="SAM-dependent_MTases_sf"/>
</dbReference>
<gene>
    <name evidence="1" type="ORF">B0A65_15995</name>
</gene>
<evidence type="ECO:0000313" key="2">
    <source>
        <dbReference type="Proteomes" id="UP000198382"/>
    </source>
</evidence>
<name>A0ABX4BMH8_FLAFR</name>
<proteinExistence type="predicted"/>
<dbReference type="Pfam" id="PF13578">
    <property type="entry name" value="Methyltransf_24"/>
    <property type="match status" value="1"/>
</dbReference>
<organism evidence="1 2">
    <name type="scientific">Flavobacterium frigidimaris</name>
    <dbReference type="NCBI Taxonomy" id="262320"/>
    <lineage>
        <taxon>Bacteria</taxon>
        <taxon>Pseudomonadati</taxon>
        <taxon>Bacteroidota</taxon>
        <taxon>Flavobacteriia</taxon>
        <taxon>Flavobacteriales</taxon>
        <taxon>Flavobacteriaceae</taxon>
        <taxon>Flavobacterium</taxon>
    </lineage>
</organism>
<keyword evidence="2" id="KW-1185">Reference proteome</keyword>
<dbReference type="Proteomes" id="UP000198382">
    <property type="component" value="Unassembled WGS sequence"/>
</dbReference>
<dbReference type="GO" id="GO:0008168">
    <property type="term" value="F:methyltransferase activity"/>
    <property type="evidence" value="ECO:0007669"/>
    <property type="project" value="UniProtKB-KW"/>
</dbReference>
<evidence type="ECO:0000313" key="1">
    <source>
        <dbReference type="EMBL" id="OXA77557.1"/>
    </source>
</evidence>
<dbReference type="EMBL" id="MUGV01000026">
    <property type="protein sequence ID" value="OXA77557.1"/>
    <property type="molecule type" value="Genomic_DNA"/>
</dbReference>
<protein>
    <submittedName>
        <fullName evidence="1">Methyltransferase</fullName>
    </submittedName>
</protein>
<dbReference type="SUPFAM" id="SSF53335">
    <property type="entry name" value="S-adenosyl-L-methionine-dependent methyltransferases"/>
    <property type="match status" value="1"/>
</dbReference>
<keyword evidence="1" id="KW-0489">Methyltransferase</keyword>
<comment type="caution">
    <text evidence="1">The sequence shown here is derived from an EMBL/GenBank/DDBJ whole genome shotgun (WGS) entry which is preliminary data.</text>
</comment>
<keyword evidence="1" id="KW-0808">Transferase</keyword>
<accession>A0ABX4BMH8</accession>
<dbReference type="RefSeq" id="WP_074659149.1">
    <property type="nucleotide sequence ID" value="NZ_MUGV01000026.1"/>
</dbReference>
<dbReference type="GO" id="GO:0032259">
    <property type="term" value="P:methylation"/>
    <property type="evidence" value="ECO:0007669"/>
    <property type="project" value="UniProtKB-KW"/>
</dbReference>
<sequence>MLFQVKSYLKFLWNSKNEHGVHSPFVFNLLTKCFYDKKSKPEYTILKNYRKSLLQNKNFIEVTDFGAGSKVFKSNRRQISKIASTAGISPRRAELLFRVTNYFQPATILEIGTSLGLATSALALGNTNAKVITLEGCPETANQCQLQLQKFSFNNVNSIVTEFEKYFEDIKLRLKTETENFNLIYFDGNHSKKATLAYFDLLLHTINNDSVWIFDDIHWSPEMEEAWEIIKNHPQVTVTIDTFQWGFVFFRYEQPKEHFVIRA</sequence>
<dbReference type="Gene3D" id="3.40.50.150">
    <property type="entry name" value="Vaccinia Virus protein VP39"/>
    <property type="match status" value="1"/>
</dbReference>